<reference evidence="5" key="2">
    <citation type="submission" date="2023-07" db="EMBL/GenBank/DDBJ databases">
        <authorList>
            <person name="Sun H."/>
        </authorList>
    </citation>
    <scope>NUCLEOTIDE SEQUENCE</scope>
    <source>
        <strain evidence="5">05753</strain>
    </source>
</reference>
<name>A0ABT8T1B4_9HYPH</name>
<dbReference type="EMBL" id="JAUKWQ010000008">
    <property type="protein sequence ID" value="MDO1584442.1"/>
    <property type="molecule type" value="Genomic_DNA"/>
</dbReference>
<dbReference type="SUPFAM" id="SSF46689">
    <property type="entry name" value="Homeodomain-like"/>
    <property type="match status" value="1"/>
</dbReference>
<keyword evidence="1" id="KW-0805">Transcription regulation</keyword>
<proteinExistence type="predicted"/>
<dbReference type="SMART" id="SM00342">
    <property type="entry name" value="HTH_ARAC"/>
    <property type="match status" value="1"/>
</dbReference>
<dbReference type="PRINTS" id="PR00032">
    <property type="entry name" value="HTHARAC"/>
</dbReference>
<evidence type="ECO:0000256" key="1">
    <source>
        <dbReference type="ARBA" id="ARBA00023015"/>
    </source>
</evidence>
<sequence length="348" mass="38542">MAGTAVSDPLERVAIRLDDMRSVYAARESLDALFNFTPEGLGDKDGSRAKLQAYHFGFFLLCHTTGLSGRLTRSAAQAGLDDLDHLVVTMPISGAIGFAGLHPCIIRAGDVAISDLRDEIACTLRDSDALHLILPRLFLPSSVAPPDRMEPRILRGERVSTAFLRELTVSLARMPDYAGREEAMALAAVLRAPLALCLGTTERGTDRPDAGRRMREMRRHIEDNLTDPSLNPAALSDRFGLSRSQLFRQFEGSGGVETFIRKRRLRRALMDLADPSMFHRRIGDIAYDAGFQDEAHFSRLFRTSFGASPRSFRTKAKLGLLPTPRKHAAPSQDPASRFRQWLIELGDV</sequence>
<keyword evidence="2" id="KW-0238">DNA-binding</keyword>
<dbReference type="InterPro" id="IPR009057">
    <property type="entry name" value="Homeodomain-like_sf"/>
</dbReference>
<evidence type="ECO:0000259" key="4">
    <source>
        <dbReference type="PROSITE" id="PS01124"/>
    </source>
</evidence>
<protein>
    <submittedName>
        <fullName evidence="5">Helix-turn-helix domain-containing protein</fullName>
    </submittedName>
</protein>
<dbReference type="InterPro" id="IPR018060">
    <property type="entry name" value="HTH_AraC"/>
</dbReference>
<evidence type="ECO:0000313" key="6">
    <source>
        <dbReference type="Proteomes" id="UP001169006"/>
    </source>
</evidence>
<dbReference type="Proteomes" id="UP001169006">
    <property type="component" value="Unassembled WGS sequence"/>
</dbReference>
<dbReference type="PROSITE" id="PS00041">
    <property type="entry name" value="HTH_ARAC_FAMILY_1"/>
    <property type="match status" value="1"/>
</dbReference>
<accession>A0ABT8T1B4</accession>
<reference evidence="5" key="1">
    <citation type="journal article" date="2015" name="Int. J. Syst. Evol. Microbiol.">
        <title>Rhizobium oryzicola sp. nov., potential plant-growth-promoting endophytic bacteria isolated from rice roots.</title>
        <authorList>
            <person name="Zhang X.X."/>
            <person name="Gao J.S."/>
            <person name="Cao Y.H."/>
            <person name="Sheirdil R.A."/>
            <person name="Wang X.C."/>
            <person name="Zhang L."/>
        </authorList>
    </citation>
    <scope>NUCLEOTIDE SEQUENCE</scope>
    <source>
        <strain evidence="5">05753</strain>
    </source>
</reference>
<dbReference type="PANTHER" id="PTHR46796:SF6">
    <property type="entry name" value="ARAC SUBFAMILY"/>
    <property type="match status" value="1"/>
</dbReference>
<dbReference type="Pfam" id="PF12833">
    <property type="entry name" value="HTH_18"/>
    <property type="match status" value="1"/>
</dbReference>
<feature type="domain" description="HTH araC/xylS-type" evidence="4">
    <location>
        <begin position="215"/>
        <end position="315"/>
    </location>
</feature>
<organism evidence="5 6">
    <name type="scientific">Rhizobium oryzicola</name>
    <dbReference type="NCBI Taxonomy" id="1232668"/>
    <lineage>
        <taxon>Bacteria</taxon>
        <taxon>Pseudomonadati</taxon>
        <taxon>Pseudomonadota</taxon>
        <taxon>Alphaproteobacteria</taxon>
        <taxon>Hyphomicrobiales</taxon>
        <taxon>Rhizobiaceae</taxon>
        <taxon>Rhizobium/Agrobacterium group</taxon>
        <taxon>Rhizobium</taxon>
    </lineage>
</organism>
<keyword evidence="3" id="KW-0804">Transcription</keyword>
<dbReference type="PROSITE" id="PS01124">
    <property type="entry name" value="HTH_ARAC_FAMILY_2"/>
    <property type="match status" value="1"/>
</dbReference>
<dbReference type="Gene3D" id="1.10.10.60">
    <property type="entry name" value="Homeodomain-like"/>
    <property type="match status" value="1"/>
</dbReference>
<dbReference type="InterPro" id="IPR050204">
    <property type="entry name" value="AraC_XylS_family_regulators"/>
</dbReference>
<keyword evidence="6" id="KW-1185">Reference proteome</keyword>
<evidence type="ECO:0000313" key="5">
    <source>
        <dbReference type="EMBL" id="MDO1584442.1"/>
    </source>
</evidence>
<dbReference type="RefSeq" id="WP_302078679.1">
    <property type="nucleotide sequence ID" value="NZ_JAUKWQ010000008.1"/>
</dbReference>
<dbReference type="InterPro" id="IPR020449">
    <property type="entry name" value="Tscrpt_reg_AraC-type_HTH"/>
</dbReference>
<dbReference type="PANTHER" id="PTHR46796">
    <property type="entry name" value="HTH-TYPE TRANSCRIPTIONAL ACTIVATOR RHAS-RELATED"/>
    <property type="match status" value="1"/>
</dbReference>
<dbReference type="InterPro" id="IPR018062">
    <property type="entry name" value="HTH_AraC-typ_CS"/>
</dbReference>
<evidence type="ECO:0000256" key="2">
    <source>
        <dbReference type="ARBA" id="ARBA00023125"/>
    </source>
</evidence>
<gene>
    <name evidence="5" type="ORF">Q2T52_20335</name>
</gene>
<comment type="caution">
    <text evidence="5">The sequence shown here is derived from an EMBL/GenBank/DDBJ whole genome shotgun (WGS) entry which is preliminary data.</text>
</comment>
<evidence type="ECO:0000256" key="3">
    <source>
        <dbReference type="ARBA" id="ARBA00023163"/>
    </source>
</evidence>